<organism evidence="2 3">
    <name type="scientific">Albidovulum inexpectatum</name>
    <dbReference type="NCBI Taxonomy" id="196587"/>
    <lineage>
        <taxon>Bacteria</taxon>
        <taxon>Pseudomonadati</taxon>
        <taxon>Pseudomonadota</taxon>
        <taxon>Alphaproteobacteria</taxon>
        <taxon>Rhodobacterales</taxon>
        <taxon>Paracoccaceae</taxon>
        <taxon>Albidovulum</taxon>
    </lineage>
</organism>
<accession>A0A2S5JLQ2</accession>
<keyword evidence="3" id="KW-1185">Reference proteome</keyword>
<evidence type="ECO:0000313" key="2">
    <source>
        <dbReference type="EMBL" id="PPB82477.1"/>
    </source>
</evidence>
<sequence>MQRVTYYHLLFERHEIARSNGAWSESLHPGGWLIEQDESLRTEIAALFPEILCSETQALPAARRVLTAREASILRDLPERFAGTGFPANRLAMP</sequence>
<evidence type="ECO:0000259" key="1">
    <source>
        <dbReference type="Pfam" id="PF13403"/>
    </source>
</evidence>
<gene>
    <name evidence="2" type="ORF">LV82_00411</name>
</gene>
<dbReference type="AlphaFoldDB" id="A0A2S5JLQ2"/>
<name>A0A2S5JLQ2_9RHOB</name>
<dbReference type="EMBL" id="PRDS01000001">
    <property type="protein sequence ID" value="PPB82477.1"/>
    <property type="molecule type" value="Genomic_DNA"/>
</dbReference>
<feature type="domain" description="Hedgehog/Intein (Hint)" evidence="1">
    <location>
        <begin position="2"/>
        <end position="30"/>
    </location>
</feature>
<dbReference type="InterPro" id="IPR028992">
    <property type="entry name" value="Hedgehog/Intein_dom"/>
</dbReference>
<protein>
    <submittedName>
        <fullName evidence="2">Hint domain-containing protein</fullName>
    </submittedName>
</protein>
<dbReference type="Proteomes" id="UP000239736">
    <property type="component" value="Unassembled WGS sequence"/>
</dbReference>
<reference evidence="2 3" key="1">
    <citation type="submission" date="2018-01" db="EMBL/GenBank/DDBJ databases">
        <title>Genomic Encyclopedia of Archaeal and Bacterial Type Strains, Phase II (KMG-II): from individual species to whole genera.</title>
        <authorList>
            <person name="Goeker M."/>
        </authorList>
    </citation>
    <scope>NUCLEOTIDE SEQUENCE [LARGE SCALE GENOMIC DNA]</scope>
    <source>
        <strain evidence="2 3">DSM 12048</strain>
    </source>
</reference>
<evidence type="ECO:0000313" key="3">
    <source>
        <dbReference type="Proteomes" id="UP000239736"/>
    </source>
</evidence>
<proteinExistence type="predicted"/>
<dbReference type="Pfam" id="PF13403">
    <property type="entry name" value="Hint_2"/>
    <property type="match status" value="1"/>
</dbReference>
<comment type="caution">
    <text evidence="2">The sequence shown here is derived from an EMBL/GenBank/DDBJ whole genome shotgun (WGS) entry which is preliminary data.</text>
</comment>